<dbReference type="Gene3D" id="3.30.750.24">
    <property type="entry name" value="STAS domain"/>
    <property type="match status" value="1"/>
</dbReference>
<evidence type="ECO:0008006" key="2">
    <source>
        <dbReference type="Google" id="ProtNLM"/>
    </source>
</evidence>
<accession>A0A0F9EF04</accession>
<evidence type="ECO:0000313" key="1">
    <source>
        <dbReference type="EMBL" id="KKL72539.1"/>
    </source>
</evidence>
<dbReference type="EMBL" id="LAZR01025242">
    <property type="protein sequence ID" value="KKL72539.1"/>
    <property type="molecule type" value="Genomic_DNA"/>
</dbReference>
<gene>
    <name evidence="1" type="ORF">LCGC14_2083890</name>
</gene>
<organism evidence="1">
    <name type="scientific">marine sediment metagenome</name>
    <dbReference type="NCBI Taxonomy" id="412755"/>
    <lineage>
        <taxon>unclassified sequences</taxon>
        <taxon>metagenomes</taxon>
        <taxon>ecological metagenomes</taxon>
    </lineage>
</organism>
<dbReference type="InterPro" id="IPR036513">
    <property type="entry name" value="STAS_dom_sf"/>
</dbReference>
<reference evidence="1" key="1">
    <citation type="journal article" date="2015" name="Nature">
        <title>Complex archaea that bridge the gap between prokaryotes and eukaryotes.</title>
        <authorList>
            <person name="Spang A."/>
            <person name="Saw J.H."/>
            <person name="Jorgensen S.L."/>
            <person name="Zaremba-Niedzwiedzka K."/>
            <person name="Martijn J."/>
            <person name="Lind A.E."/>
            <person name="van Eijk R."/>
            <person name="Schleper C."/>
            <person name="Guy L."/>
            <person name="Ettema T.J."/>
        </authorList>
    </citation>
    <scope>NUCLEOTIDE SEQUENCE</scope>
</reference>
<proteinExistence type="predicted"/>
<comment type="caution">
    <text evidence="1">The sequence shown here is derived from an EMBL/GenBank/DDBJ whole genome shotgun (WGS) entry which is preliminary data.</text>
</comment>
<sequence>MVSDNYVLYISKLHGLKVSPNSANNVKITFTGSPTSTEWEELRETMSSLIKKGFNEWEFNLQRFDRPNSLDLGMWVACNAAITNRDGKMQFSICENSNLKSILHYTKLDQILSINVIKNIG</sequence>
<protein>
    <recommendedName>
        <fullName evidence="2">STAS domain-containing protein</fullName>
    </recommendedName>
</protein>
<name>A0A0F9EF04_9ZZZZ</name>
<dbReference type="AlphaFoldDB" id="A0A0F9EF04"/>